<keyword evidence="1" id="KW-0472">Membrane</keyword>
<reference evidence="2" key="1">
    <citation type="journal article" date="2015" name="ISME J.">
        <title>Draft Genome Sequence of Streptomyces incarnatus NRRL8089, which Produces the Nucleoside Antibiotic Sinefungin.</title>
        <authorList>
            <person name="Oshima K."/>
            <person name="Hattori M."/>
            <person name="Shimizu H."/>
            <person name="Fukuda K."/>
            <person name="Nemoto M."/>
            <person name="Inagaki K."/>
            <person name="Tamura T."/>
        </authorList>
    </citation>
    <scope>NUCLEOTIDE SEQUENCE</scope>
    <source>
        <strain evidence="2">FACHB-1375</strain>
    </source>
</reference>
<evidence type="ECO:0000313" key="2">
    <source>
        <dbReference type="EMBL" id="MBD2183676.1"/>
    </source>
</evidence>
<proteinExistence type="predicted"/>
<evidence type="ECO:0000313" key="3">
    <source>
        <dbReference type="Proteomes" id="UP000641646"/>
    </source>
</evidence>
<name>A0A926VGW0_9CYAN</name>
<keyword evidence="3" id="KW-1185">Reference proteome</keyword>
<comment type="caution">
    <text evidence="2">The sequence shown here is derived from an EMBL/GenBank/DDBJ whole genome shotgun (WGS) entry which is preliminary data.</text>
</comment>
<evidence type="ECO:0000256" key="1">
    <source>
        <dbReference type="SAM" id="Phobius"/>
    </source>
</evidence>
<dbReference type="Proteomes" id="UP000641646">
    <property type="component" value="Unassembled WGS sequence"/>
</dbReference>
<keyword evidence="1" id="KW-1133">Transmembrane helix</keyword>
<accession>A0A926VGW0</accession>
<dbReference type="AlphaFoldDB" id="A0A926VGW0"/>
<sequence>MFQLLYPLIHTIQPFLVPFCFFLAWALMFLLAGNLWSAFNHSVTRAKRMHQIPCPGCQFFTNDYRLKCTVHPHIANSEDAIECPDYCPKTYTLY</sequence>
<gene>
    <name evidence="2" type="ORF">H6G03_21875</name>
</gene>
<feature type="transmembrane region" description="Helical" evidence="1">
    <location>
        <begin position="15"/>
        <end position="39"/>
    </location>
</feature>
<keyword evidence="1" id="KW-0812">Transmembrane</keyword>
<protein>
    <submittedName>
        <fullName evidence="2">Uncharacterized protein</fullName>
    </submittedName>
</protein>
<organism evidence="2 3">
    <name type="scientific">Aerosakkonema funiforme FACHB-1375</name>
    <dbReference type="NCBI Taxonomy" id="2949571"/>
    <lineage>
        <taxon>Bacteria</taxon>
        <taxon>Bacillati</taxon>
        <taxon>Cyanobacteriota</taxon>
        <taxon>Cyanophyceae</taxon>
        <taxon>Oscillatoriophycideae</taxon>
        <taxon>Aerosakkonematales</taxon>
        <taxon>Aerosakkonemataceae</taxon>
        <taxon>Aerosakkonema</taxon>
    </lineage>
</organism>
<dbReference type="EMBL" id="JACJPW010000061">
    <property type="protein sequence ID" value="MBD2183676.1"/>
    <property type="molecule type" value="Genomic_DNA"/>
</dbReference>
<reference evidence="2" key="2">
    <citation type="submission" date="2020-08" db="EMBL/GenBank/DDBJ databases">
        <authorList>
            <person name="Chen M."/>
            <person name="Teng W."/>
            <person name="Zhao L."/>
            <person name="Hu C."/>
            <person name="Zhou Y."/>
            <person name="Han B."/>
            <person name="Song L."/>
            <person name="Shu W."/>
        </authorList>
    </citation>
    <scope>NUCLEOTIDE SEQUENCE</scope>
    <source>
        <strain evidence="2">FACHB-1375</strain>
    </source>
</reference>